<evidence type="ECO:0000313" key="2">
    <source>
        <dbReference type="WBParaSite" id="ES5_v2.g25345.t1"/>
    </source>
</evidence>
<reference evidence="2" key="1">
    <citation type="submission" date="2022-11" db="UniProtKB">
        <authorList>
            <consortium name="WormBaseParasite"/>
        </authorList>
    </citation>
    <scope>IDENTIFICATION</scope>
</reference>
<sequence length="228" mass="26519">MILEQQYWEAERQAAYRHANYRQNHDYRMAIMESQIEQERAKTRQLGRERLQRAEEQKALKLSKNNLYGVTPTKPCNNADVTSFPSSSFSSERYELMKRQQREEANERRRKEEEEFKALKMAIQYEPIKLPEKTHKEKLYHFHSAQSSSSPRRNSVPSMYHQQMVLDTKLKLIENVKVVEAGIGVIGLPKSGRSFLIGALTGGIWPKNLTAENPVITKNGKAIYKLNH</sequence>
<accession>A0AC34G6R2</accession>
<evidence type="ECO:0000313" key="1">
    <source>
        <dbReference type="Proteomes" id="UP000887579"/>
    </source>
</evidence>
<name>A0AC34G6R2_9BILA</name>
<dbReference type="Proteomes" id="UP000887579">
    <property type="component" value="Unplaced"/>
</dbReference>
<proteinExistence type="predicted"/>
<organism evidence="1 2">
    <name type="scientific">Panagrolaimus sp. ES5</name>
    <dbReference type="NCBI Taxonomy" id="591445"/>
    <lineage>
        <taxon>Eukaryota</taxon>
        <taxon>Metazoa</taxon>
        <taxon>Ecdysozoa</taxon>
        <taxon>Nematoda</taxon>
        <taxon>Chromadorea</taxon>
        <taxon>Rhabditida</taxon>
        <taxon>Tylenchina</taxon>
        <taxon>Panagrolaimomorpha</taxon>
        <taxon>Panagrolaimoidea</taxon>
        <taxon>Panagrolaimidae</taxon>
        <taxon>Panagrolaimus</taxon>
    </lineage>
</organism>
<dbReference type="WBParaSite" id="ES5_v2.g25345.t1">
    <property type="protein sequence ID" value="ES5_v2.g25345.t1"/>
    <property type="gene ID" value="ES5_v2.g25345"/>
</dbReference>
<protein>
    <submittedName>
        <fullName evidence="2">Uncharacterized protein</fullName>
    </submittedName>
</protein>